<comment type="caution">
    <text evidence="2">The sequence shown here is derived from an EMBL/GenBank/DDBJ whole genome shotgun (WGS) entry which is preliminary data.</text>
</comment>
<dbReference type="NCBIfam" id="NF041859">
    <property type="entry name" value="silencer_MvaTU"/>
    <property type="match status" value="1"/>
</dbReference>
<feature type="domain" description="MvaT DNA-binding" evidence="1">
    <location>
        <begin position="90"/>
        <end position="126"/>
    </location>
</feature>
<feature type="non-terminal residue" evidence="2">
    <location>
        <position position="1"/>
    </location>
</feature>
<accession>A0A3M5B4K9</accession>
<evidence type="ECO:0000313" key="2">
    <source>
        <dbReference type="EMBL" id="RMS19518.1"/>
    </source>
</evidence>
<gene>
    <name evidence="2" type="ORF">ALP70_03453</name>
</gene>
<dbReference type="CDD" id="cd16170">
    <property type="entry name" value="MvaT_DBD"/>
    <property type="match status" value="1"/>
</dbReference>
<organism evidence="2 3">
    <name type="scientific">Pseudomonas savastanoi</name>
    <name type="common">Pseudomonas syringae pv. savastanoi</name>
    <dbReference type="NCBI Taxonomy" id="29438"/>
    <lineage>
        <taxon>Bacteria</taxon>
        <taxon>Pseudomonadati</taxon>
        <taxon>Pseudomonadota</taxon>
        <taxon>Gammaproteobacteria</taxon>
        <taxon>Pseudomonadales</taxon>
        <taxon>Pseudomonadaceae</taxon>
        <taxon>Pseudomonas</taxon>
    </lineage>
</organism>
<evidence type="ECO:0000313" key="3">
    <source>
        <dbReference type="Proteomes" id="UP000269801"/>
    </source>
</evidence>
<evidence type="ECO:0000259" key="1">
    <source>
        <dbReference type="Pfam" id="PF22055"/>
    </source>
</evidence>
<dbReference type="AlphaFoldDB" id="A0A3M5B4K9"/>
<proteinExistence type="predicted"/>
<protein>
    <recommendedName>
        <fullName evidence="1">MvaT DNA-binding domain-containing protein</fullName>
    </recommendedName>
</protein>
<dbReference type="Pfam" id="PF22055">
    <property type="entry name" value="MvaT_DBD"/>
    <property type="match status" value="1"/>
</dbReference>
<name>A0A3M5B4K9_PSESS</name>
<reference evidence="2 3" key="1">
    <citation type="submission" date="2018-08" db="EMBL/GenBank/DDBJ databases">
        <title>Recombination of ecologically and evolutionarily significant loci maintains genetic cohesion in the Pseudomonas syringae species complex.</title>
        <authorList>
            <person name="Dillon M."/>
            <person name="Thakur S."/>
            <person name="Almeida R.N.D."/>
            <person name="Weir B.S."/>
            <person name="Guttman D.S."/>
        </authorList>
    </citation>
    <scope>NUCLEOTIDE SEQUENCE [LARGE SCALE GENOMIC DNA]</scope>
    <source>
        <strain evidence="2 3">ICMP 13685</strain>
    </source>
</reference>
<sequence>QRLHKENTMSKLAEYRQLEKHLAEQLQALETMKGDQGLKKEIEFETKLRKLLEHYGFSLKHIINLLDPQTSARGQTAEKPAGKRKPRELKVYKHPKTGEVIETKGGNHKVLKEWKAEHGADVVEGWLKK</sequence>
<dbReference type="EMBL" id="RBSL01000477">
    <property type="protein sequence ID" value="RMS19518.1"/>
    <property type="molecule type" value="Genomic_DNA"/>
</dbReference>
<dbReference type="Proteomes" id="UP000269801">
    <property type="component" value="Unassembled WGS sequence"/>
</dbReference>
<dbReference type="InterPro" id="IPR035616">
    <property type="entry name" value="MvaT_DBD"/>
</dbReference>